<dbReference type="Proteomes" id="UP000014227">
    <property type="component" value="Chromosome I"/>
</dbReference>
<sequence length="142" mass="16887">MKGRMPLERGSQTEIRVRYAECDPMGVVHHSNYPIWFEAARSTFCRERGIDYAQMERDGYAMPVLELHCRFIKPAYYEDLVVVRTWPIECRRSLLRMGYEVWRGEELLTEAETLQMLIERASGKPRRFSEALYERFMSPKIV</sequence>
<dbReference type="PIRSF" id="PIRSF003230">
    <property type="entry name" value="YbgC"/>
    <property type="match status" value="1"/>
</dbReference>
<dbReference type="PATRIC" id="fig|1303518.3.peg.482"/>
<dbReference type="AlphaFoldDB" id="S0ETA3"/>
<dbReference type="EMBL" id="HF951689">
    <property type="protein sequence ID" value="CCW34310.1"/>
    <property type="molecule type" value="Genomic_DNA"/>
</dbReference>
<dbReference type="KEGG" id="ccz:CCALI_00476"/>
<feature type="domain" description="Thioesterase" evidence="3">
    <location>
        <begin position="25"/>
        <end position="108"/>
    </location>
</feature>
<dbReference type="FunCoup" id="S0ETA3">
    <property type="interactions" value="112"/>
</dbReference>
<dbReference type="InterPro" id="IPR006683">
    <property type="entry name" value="Thioestr_dom"/>
</dbReference>
<dbReference type="PANTHER" id="PTHR31793">
    <property type="entry name" value="4-HYDROXYBENZOYL-COA THIOESTERASE FAMILY MEMBER"/>
    <property type="match status" value="1"/>
</dbReference>
<proteinExistence type="inferred from homology"/>
<dbReference type="Pfam" id="PF03061">
    <property type="entry name" value="4HBT"/>
    <property type="match status" value="1"/>
</dbReference>
<dbReference type="OrthoDB" id="9800856at2"/>
<keyword evidence="2 4" id="KW-0378">Hydrolase</keyword>
<dbReference type="InterPro" id="IPR008272">
    <property type="entry name" value="HB-CoA_thioesterase_AS"/>
</dbReference>
<dbReference type="PANTHER" id="PTHR31793:SF27">
    <property type="entry name" value="NOVEL THIOESTERASE SUPERFAMILY DOMAIN AND SAPOSIN A-TYPE DOMAIN CONTAINING PROTEIN (0610012H03RIK)"/>
    <property type="match status" value="1"/>
</dbReference>
<organism evidence="4 5">
    <name type="scientific">Chthonomonas calidirosea (strain DSM 23976 / ICMP 18418 / T49)</name>
    <dbReference type="NCBI Taxonomy" id="1303518"/>
    <lineage>
        <taxon>Bacteria</taxon>
        <taxon>Bacillati</taxon>
        <taxon>Armatimonadota</taxon>
        <taxon>Chthonomonadia</taxon>
        <taxon>Chthonomonadales</taxon>
        <taxon>Chthonomonadaceae</taxon>
        <taxon>Chthonomonas</taxon>
    </lineage>
</organism>
<dbReference type="GO" id="GO:0047617">
    <property type="term" value="F:fatty acyl-CoA hydrolase activity"/>
    <property type="evidence" value="ECO:0007669"/>
    <property type="project" value="TreeGrafter"/>
</dbReference>
<dbReference type="InterPro" id="IPR029069">
    <property type="entry name" value="HotDog_dom_sf"/>
</dbReference>
<dbReference type="PROSITE" id="PS01328">
    <property type="entry name" value="4HBCOA_THIOESTERASE"/>
    <property type="match status" value="1"/>
</dbReference>
<evidence type="ECO:0000256" key="2">
    <source>
        <dbReference type="ARBA" id="ARBA00022801"/>
    </source>
</evidence>
<dbReference type="STRING" id="454171.CP488_00678"/>
<dbReference type="SUPFAM" id="SSF54637">
    <property type="entry name" value="Thioesterase/thiol ester dehydrase-isomerase"/>
    <property type="match status" value="1"/>
</dbReference>
<dbReference type="CDD" id="cd00586">
    <property type="entry name" value="4HBT"/>
    <property type="match status" value="1"/>
</dbReference>
<evidence type="ECO:0000259" key="3">
    <source>
        <dbReference type="Pfam" id="PF03061"/>
    </source>
</evidence>
<reference evidence="5" key="1">
    <citation type="submission" date="2013-03" db="EMBL/GenBank/DDBJ databases">
        <title>Genome sequence of Chthonomonas calidirosea, the first sequenced genome from the Armatimonadetes phylum (formally candidate division OP10).</title>
        <authorList>
            <person name="Lee K.C.Y."/>
            <person name="Morgan X.C."/>
            <person name="Dunfield P.F."/>
            <person name="Tamas I."/>
            <person name="Houghton K.M."/>
            <person name="Vyssotski M."/>
            <person name="Ryan J.L.J."/>
            <person name="Lagutin K."/>
            <person name="McDonald I.R."/>
            <person name="Stott M.B."/>
        </authorList>
    </citation>
    <scope>NUCLEOTIDE SEQUENCE [LARGE SCALE GENOMIC DNA]</scope>
    <source>
        <strain evidence="5">DSM 23976 / ICMP 18418 / T49</strain>
    </source>
</reference>
<gene>
    <name evidence="4" type="ORF">CCALI_00476</name>
</gene>
<dbReference type="InParanoid" id="S0ETA3"/>
<dbReference type="Gene3D" id="3.10.129.10">
    <property type="entry name" value="Hotdog Thioesterase"/>
    <property type="match status" value="1"/>
</dbReference>
<evidence type="ECO:0000313" key="4">
    <source>
        <dbReference type="EMBL" id="CCW34310.1"/>
    </source>
</evidence>
<comment type="similarity">
    <text evidence="1">Belongs to the 4-hydroxybenzoyl-CoA thioesterase family.</text>
</comment>
<dbReference type="EC" id="3.1.2.-" evidence="4"/>
<accession>S0ETA3</accession>
<dbReference type="InterPro" id="IPR050563">
    <property type="entry name" value="4-hydroxybenzoyl-CoA_TE"/>
</dbReference>
<dbReference type="InterPro" id="IPR006684">
    <property type="entry name" value="YbgC/YbaW"/>
</dbReference>
<keyword evidence="5" id="KW-1185">Reference proteome</keyword>
<protein>
    <submittedName>
        <fullName evidence="4">Acyl-CoA thioester hydrolase, YbgC/YbaW family</fullName>
        <ecNumber evidence="4">3.1.2.-</ecNumber>
    </submittedName>
</protein>
<dbReference type="NCBIfam" id="TIGR00051">
    <property type="entry name" value="YbgC/FadM family acyl-CoA thioesterase"/>
    <property type="match status" value="1"/>
</dbReference>
<evidence type="ECO:0000313" key="5">
    <source>
        <dbReference type="Proteomes" id="UP000014227"/>
    </source>
</evidence>
<name>S0ETA3_CHTCT</name>
<dbReference type="HOGENOM" id="CLU_101141_3_3_0"/>
<dbReference type="RefSeq" id="WP_016481872.1">
    <property type="nucleotide sequence ID" value="NC_021487.1"/>
</dbReference>
<evidence type="ECO:0000256" key="1">
    <source>
        <dbReference type="ARBA" id="ARBA00005953"/>
    </source>
</evidence>
<dbReference type="eggNOG" id="COG0824">
    <property type="taxonomic scope" value="Bacteria"/>
</dbReference>